<sequence>MIITEINSSISSRLSDTFRSFRDQIRRSLGRLDGEETFAYSIYFVPDDAGWPDAPGYDDDLYNDFYLQSAGTAEAMVIELKRKDIDGETRQYAVGRPAPADQSDMVEVHYADSTLTVPPSEVFTADEATDIYYQYFQNQTIPEDLTLRELDLS</sequence>
<proteinExistence type="predicted"/>
<dbReference type="RefSeq" id="WP_200131912.1">
    <property type="nucleotide sequence ID" value="NZ_JAEHOI010000005.1"/>
</dbReference>
<reference evidence="1" key="1">
    <citation type="submission" date="2020-12" db="EMBL/GenBank/DDBJ databases">
        <title>Leucobacter sp. CAS2, isolated from Chromium sludge.</title>
        <authorList>
            <person name="Xu Z."/>
        </authorList>
    </citation>
    <scope>NUCLEOTIDE SEQUENCE</scope>
    <source>
        <strain evidence="1">CSA2</strain>
    </source>
</reference>
<dbReference type="AlphaFoldDB" id="A0A934UX71"/>
<evidence type="ECO:0000313" key="2">
    <source>
        <dbReference type="Proteomes" id="UP000618733"/>
    </source>
</evidence>
<keyword evidence="2" id="KW-1185">Reference proteome</keyword>
<organism evidence="1 2">
    <name type="scientific">Leucobacter edaphi</name>
    <dbReference type="NCBI Taxonomy" id="2796472"/>
    <lineage>
        <taxon>Bacteria</taxon>
        <taxon>Bacillati</taxon>
        <taxon>Actinomycetota</taxon>
        <taxon>Actinomycetes</taxon>
        <taxon>Micrococcales</taxon>
        <taxon>Microbacteriaceae</taxon>
        <taxon>Leucobacter</taxon>
    </lineage>
</organism>
<evidence type="ECO:0000313" key="1">
    <source>
        <dbReference type="EMBL" id="MBK0421715.1"/>
    </source>
</evidence>
<dbReference type="Proteomes" id="UP000618733">
    <property type="component" value="Unassembled WGS sequence"/>
</dbReference>
<name>A0A934UX71_9MICO</name>
<accession>A0A934UX71</accession>
<protein>
    <submittedName>
        <fullName evidence="1">Uncharacterized protein</fullName>
    </submittedName>
</protein>
<gene>
    <name evidence="1" type="ORF">JD292_06470</name>
</gene>
<dbReference type="EMBL" id="JAEHOI010000005">
    <property type="protein sequence ID" value="MBK0421715.1"/>
    <property type="molecule type" value="Genomic_DNA"/>
</dbReference>
<comment type="caution">
    <text evidence="1">The sequence shown here is derived from an EMBL/GenBank/DDBJ whole genome shotgun (WGS) entry which is preliminary data.</text>
</comment>